<organism evidence="2 3">
    <name type="scientific">Aspergillus tanneri</name>
    <dbReference type="NCBI Taxonomy" id="1220188"/>
    <lineage>
        <taxon>Eukaryota</taxon>
        <taxon>Fungi</taxon>
        <taxon>Dikarya</taxon>
        <taxon>Ascomycota</taxon>
        <taxon>Pezizomycotina</taxon>
        <taxon>Eurotiomycetes</taxon>
        <taxon>Eurotiomycetidae</taxon>
        <taxon>Eurotiales</taxon>
        <taxon>Aspergillaceae</taxon>
        <taxon>Aspergillus</taxon>
        <taxon>Aspergillus subgen. Circumdati</taxon>
    </lineage>
</organism>
<evidence type="ECO:0000259" key="1">
    <source>
        <dbReference type="PROSITE" id="PS51459"/>
    </source>
</evidence>
<dbReference type="VEuPathDB" id="FungiDB:EYZ11_011442"/>
<dbReference type="Gene3D" id="1.20.120.1870">
    <property type="entry name" value="Fic/DOC protein, Fido domain"/>
    <property type="match status" value="1"/>
</dbReference>
<accession>A0A5M9N4Y2</accession>
<dbReference type="InterPro" id="IPR053737">
    <property type="entry name" value="Type_II_TA_Toxin"/>
</dbReference>
<evidence type="ECO:0000313" key="3">
    <source>
        <dbReference type="Proteomes" id="UP000324241"/>
    </source>
</evidence>
<reference evidence="2 3" key="1">
    <citation type="submission" date="2019-08" db="EMBL/GenBank/DDBJ databases">
        <title>The genome sequence of a newly discovered highly antifungal drug resistant Aspergillus species, Aspergillus tanneri NIH 1004.</title>
        <authorList>
            <person name="Mounaud S."/>
            <person name="Singh I."/>
            <person name="Joardar V."/>
            <person name="Pakala S."/>
            <person name="Pakala S."/>
            <person name="Venepally P."/>
            <person name="Chung J.K."/>
            <person name="Losada L."/>
            <person name="Nierman W.C."/>
        </authorList>
    </citation>
    <scope>NUCLEOTIDE SEQUENCE [LARGE SCALE GENOMIC DNA]</scope>
    <source>
        <strain evidence="2 3">NIH1004</strain>
    </source>
</reference>
<dbReference type="EMBL" id="QUQM01000002">
    <property type="protein sequence ID" value="KAA8652770.1"/>
    <property type="molecule type" value="Genomic_DNA"/>
</dbReference>
<proteinExistence type="predicted"/>
<protein>
    <recommendedName>
        <fullName evidence="1">Fido domain-containing protein</fullName>
    </recommendedName>
</protein>
<dbReference type="PANTHER" id="PTHR39426:SF1">
    <property type="entry name" value="HOMOLOGY TO DEATH-ON-CURING PROTEIN OF PHAGE P1"/>
    <property type="match status" value="1"/>
</dbReference>
<dbReference type="NCBIfam" id="TIGR01550">
    <property type="entry name" value="DOC_P1"/>
    <property type="match status" value="1"/>
</dbReference>
<dbReference type="Proteomes" id="UP000324241">
    <property type="component" value="Unassembled WGS sequence"/>
</dbReference>
<gene>
    <name evidence="2" type="ORF">ATNIH1004_001675</name>
</gene>
<dbReference type="InterPro" id="IPR003812">
    <property type="entry name" value="Fido"/>
</dbReference>
<dbReference type="InterPro" id="IPR036597">
    <property type="entry name" value="Fido-like_dom_sf"/>
</dbReference>
<dbReference type="PROSITE" id="PS51459">
    <property type="entry name" value="FIDO"/>
    <property type="match status" value="1"/>
</dbReference>
<dbReference type="Pfam" id="PF02661">
    <property type="entry name" value="Fic"/>
    <property type="match status" value="1"/>
</dbReference>
<comment type="caution">
    <text evidence="2">The sequence shown here is derived from an EMBL/GenBank/DDBJ whole genome shotgun (WGS) entry which is preliminary data.</text>
</comment>
<dbReference type="GO" id="GO:0016301">
    <property type="term" value="F:kinase activity"/>
    <property type="evidence" value="ECO:0007669"/>
    <property type="project" value="InterPro"/>
</dbReference>
<dbReference type="AlphaFoldDB" id="A0A5M9N4Y2"/>
<dbReference type="OrthoDB" id="3049701at2759"/>
<dbReference type="SUPFAM" id="SSF140931">
    <property type="entry name" value="Fic-like"/>
    <property type="match status" value="1"/>
</dbReference>
<dbReference type="InterPro" id="IPR006440">
    <property type="entry name" value="Doc"/>
</dbReference>
<evidence type="ECO:0000313" key="2">
    <source>
        <dbReference type="EMBL" id="KAA8652770.1"/>
    </source>
</evidence>
<feature type="domain" description="Fido" evidence="1">
    <location>
        <begin position="9"/>
        <end position="130"/>
    </location>
</feature>
<dbReference type="GeneID" id="54324377"/>
<sequence>MATKKLLFLTASQVQRLHARYVVSNAVPIQPSMLESAVHSPMNMKHYTMEEDVFRLAANLAEKIMKNHAFQDGNKRTALLAADMFLKINGYYLQKVPFAEDTHNKGLANAHVAVVTNQWTADQLGAYYKSVAAPLVPFTAEVLEYRNSATEY</sequence>
<name>A0A5M9N4Y2_9EURO</name>
<dbReference type="PANTHER" id="PTHR39426">
    <property type="entry name" value="HOMOLOGY TO DEATH-ON-CURING PROTEIN OF PHAGE P1"/>
    <property type="match status" value="1"/>
</dbReference>
<dbReference type="RefSeq" id="XP_033432131.1">
    <property type="nucleotide sequence ID" value="XM_033566374.1"/>
</dbReference>